<feature type="domain" description="N-acetyltransferase" evidence="2">
    <location>
        <begin position="385"/>
        <end position="530"/>
    </location>
</feature>
<organism evidence="3 4">
    <name type="scientific">Aphanothece hegewaldii CCALA 016</name>
    <dbReference type="NCBI Taxonomy" id="2107694"/>
    <lineage>
        <taxon>Bacteria</taxon>
        <taxon>Bacillati</taxon>
        <taxon>Cyanobacteriota</taxon>
        <taxon>Cyanophyceae</taxon>
        <taxon>Oscillatoriophycideae</taxon>
        <taxon>Chroococcales</taxon>
        <taxon>Aphanothecaceae</taxon>
        <taxon>Aphanothece</taxon>
    </lineage>
</organism>
<protein>
    <submittedName>
        <fullName evidence="3">TIGR03032 family protein</fullName>
    </submittedName>
</protein>
<dbReference type="OrthoDB" id="238183at2"/>
<keyword evidence="4" id="KW-1185">Reference proteome</keyword>
<evidence type="ECO:0000313" key="3">
    <source>
        <dbReference type="EMBL" id="PSF33178.1"/>
    </source>
</evidence>
<evidence type="ECO:0000313" key="4">
    <source>
        <dbReference type="Proteomes" id="UP000239001"/>
    </source>
</evidence>
<comment type="caution">
    <text evidence="3">The sequence shown here is derived from an EMBL/GenBank/DDBJ whole genome shotgun (WGS) entry which is preliminary data.</text>
</comment>
<dbReference type="Proteomes" id="UP000239001">
    <property type="component" value="Unassembled WGS sequence"/>
</dbReference>
<feature type="region of interest" description="Disordered" evidence="1">
    <location>
        <begin position="355"/>
        <end position="380"/>
    </location>
</feature>
<proteinExistence type="predicted"/>
<reference evidence="3 4" key="2">
    <citation type="submission" date="2018-03" db="EMBL/GenBank/DDBJ databases">
        <authorList>
            <person name="Keele B.F."/>
        </authorList>
    </citation>
    <scope>NUCLEOTIDE SEQUENCE [LARGE SCALE GENOMIC DNA]</scope>
    <source>
        <strain evidence="3 4">CCALA 016</strain>
    </source>
</reference>
<dbReference type="AlphaFoldDB" id="A0A2T1LSX1"/>
<evidence type="ECO:0000256" key="1">
    <source>
        <dbReference type="SAM" id="MobiDB-lite"/>
    </source>
</evidence>
<dbReference type="SUPFAM" id="SSF63825">
    <property type="entry name" value="YWTD domain"/>
    <property type="match status" value="1"/>
</dbReference>
<dbReference type="CDD" id="cd04301">
    <property type="entry name" value="NAT_SF"/>
    <property type="match status" value="1"/>
</dbReference>
<gene>
    <name evidence="3" type="ORF">C7H19_20450</name>
</gene>
<dbReference type="InterPro" id="IPR000182">
    <property type="entry name" value="GNAT_dom"/>
</dbReference>
<dbReference type="InterPro" id="IPR017481">
    <property type="entry name" value="CHP03032"/>
</dbReference>
<dbReference type="Gene3D" id="3.40.630.30">
    <property type="match status" value="1"/>
</dbReference>
<dbReference type="GO" id="GO:0016747">
    <property type="term" value="F:acyltransferase activity, transferring groups other than amino-acyl groups"/>
    <property type="evidence" value="ECO:0007669"/>
    <property type="project" value="InterPro"/>
</dbReference>
<dbReference type="SUPFAM" id="SSF55729">
    <property type="entry name" value="Acyl-CoA N-acyltransferases (Nat)"/>
    <property type="match status" value="1"/>
</dbReference>
<dbReference type="Pfam" id="PF00583">
    <property type="entry name" value="Acetyltransf_1"/>
    <property type="match status" value="1"/>
</dbReference>
<accession>A0A2T1LSX1</accession>
<dbReference type="RefSeq" id="WP_106458771.1">
    <property type="nucleotide sequence ID" value="NZ_PXOH01000032.1"/>
</dbReference>
<dbReference type="EMBL" id="PXOH01000032">
    <property type="protein sequence ID" value="PSF33178.1"/>
    <property type="molecule type" value="Genomic_DNA"/>
</dbReference>
<dbReference type="Pfam" id="PF16261">
    <property type="entry name" value="DUF4915"/>
    <property type="match status" value="1"/>
</dbReference>
<sequence>MNNPLLQITSSSDFPLWLQQEQISFAFTTYQTNRLFCVGINSEGRLAAHERLLDKPMGLYADGDRLYLSTRYQVWRFDNHLARSELQGSCDRLYIPRTAYTTGDLNVHDVVVDNAQNIIFVNSDFSCLATLSKDYSFVPIWQPPFISKLVAEDRCHLNGLAMKDGLLAYVTACSTSDTAAGWRNHRVNGGVVINVQNNEIIATGLSMPHSPRWYQGKLWLLNSGTGELGYIEDKKFVPITFCPGFVRGLAFWGNVALVGLSKLRARTFTGLALEERLAKEGKTPQCGLMAIDLNTGELLHWVHLEGIVEELFDVVVLPGVRRPQTMGLQNDDIQRLVTFPGSGGIVITKPTAQRPSLGKTAPVAGLPSEPHPLHRPLTPSYEEGETIRNQIKYQRVYHLTPSNALAYDDLTFPRLSQRWQNQPQRGELIGLSASITGEIVGFAIAEILPNGIAELISLLVLPPYQRHGIGKRLVYALELELAKNECNTIQMIYQINDLTNIALDPLLQKLNWQLRPLNETVQTALKFLNV</sequence>
<dbReference type="NCBIfam" id="TIGR03032">
    <property type="entry name" value="TIGR03032 family protein"/>
    <property type="match status" value="1"/>
</dbReference>
<name>A0A2T1LSX1_9CHRO</name>
<dbReference type="InterPro" id="IPR016181">
    <property type="entry name" value="Acyl_CoA_acyltransferase"/>
</dbReference>
<reference evidence="3 4" key="1">
    <citation type="submission" date="2018-03" db="EMBL/GenBank/DDBJ databases">
        <title>The ancient ancestry and fast evolution of plastids.</title>
        <authorList>
            <person name="Moore K.R."/>
            <person name="Magnabosco C."/>
            <person name="Momper L."/>
            <person name="Gold D.A."/>
            <person name="Bosak T."/>
            <person name="Fournier G.P."/>
        </authorList>
    </citation>
    <scope>NUCLEOTIDE SEQUENCE [LARGE SCALE GENOMIC DNA]</scope>
    <source>
        <strain evidence="3 4">CCALA 016</strain>
    </source>
</reference>
<evidence type="ECO:0000259" key="2">
    <source>
        <dbReference type="PROSITE" id="PS51186"/>
    </source>
</evidence>
<dbReference type="PROSITE" id="PS51186">
    <property type="entry name" value="GNAT"/>
    <property type="match status" value="1"/>
</dbReference>